<keyword evidence="3" id="KW-1185">Reference proteome</keyword>
<name>A0ABV0XXM8_9TELE</name>
<feature type="region of interest" description="Disordered" evidence="1">
    <location>
        <begin position="66"/>
        <end position="86"/>
    </location>
</feature>
<evidence type="ECO:0000256" key="1">
    <source>
        <dbReference type="SAM" id="MobiDB-lite"/>
    </source>
</evidence>
<comment type="caution">
    <text evidence="2">The sequence shown here is derived from an EMBL/GenBank/DDBJ whole genome shotgun (WGS) entry which is preliminary data.</text>
</comment>
<accession>A0ABV0XXM8</accession>
<protein>
    <submittedName>
        <fullName evidence="2">Uncharacterized protein</fullName>
    </submittedName>
</protein>
<sequence>MVRSLLRGSHRDLDRETPLMSLCWQTDINSSNGSENVIRSRDHVHKLSLQKQTVFQKVPCRDAVSTKLSGAVSQSERKTTGAASPW</sequence>
<gene>
    <name evidence="2" type="ORF">AMECASPLE_039310</name>
</gene>
<proteinExistence type="predicted"/>
<dbReference type="EMBL" id="JAHRIP010017478">
    <property type="protein sequence ID" value="MEQ2286157.1"/>
    <property type="molecule type" value="Genomic_DNA"/>
</dbReference>
<evidence type="ECO:0000313" key="3">
    <source>
        <dbReference type="Proteomes" id="UP001469553"/>
    </source>
</evidence>
<evidence type="ECO:0000313" key="2">
    <source>
        <dbReference type="EMBL" id="MEQ2286157.1"/>
    </source>
</evidence>
<organism evidence="2 3">
    <name type="scientific">Ameca splendens</name>
    <dbReference type="NCBI Taxonomy" id="208324"/>
    <lineage>
        <taxon>Eukaryota</taxon>
        <taxon>Metazoa</taxon>
        <taxon>Chordata</taxon>
        <taxon>Craniata</taxon>
        <taxon>Vertebrata</taxon>
        <taxon>Euteleostomi</taxon>
        <taxon>Actinopterygii</taxon>
        <taxon>Neopterygii</taxon>
        <taxon>Teleostei</taxon>
        <taxon>Neoteleostei</taxon>
        <taxon>Acanthomorphata</taxon>
        <taxon>Ovalentaria</taxon>
        <taxon>Atherinomorphae</taxon>
        <taxon>Cyprinodontiformes</taxon>
        <taxon>Goodeidae</taxon>
        <taxon>Ameca</taxon>
    </lineage>
</organism>
<reference evidence="2 3" key="1">
    <citation type="submission" date="2021-06" db="EMBL/GenBank/DDBJ databases">
        <authorList>
            <person name="Palmer J.M."/>
        </authorList>
    </citation>
    <scope>NUCLEOTIDE SEQUENCE [LARGE SCALE GENOMIC DNA]</scope>
    <source>
        <strain evidence="2 3">AS_MEX2019</strain>
        <tissue evidence="2">Muscle</tissue>
    </source>
</reference>
<dbReference type="Proteomes" id="UP001469553">
    <property type="component" value="Unassembled WGS sequence"/>
</dbReference>